<organism evidence="4 5">
    <name type="scientific">Salsuginibacillus halophilus</name>
    <dbReference type="NCBI Taxonomy" id="517424"/>
    <lineage>
        <taxon>Bacteria</taxon>
        <taxon>Bacillati</taxon>
        <taxon>Bacillota</taxon>
        <taxon>Bacilli</taxon>
        <taxon>Bacillales</taxon>
        <taxon>Bacillaceae</taxon>
        <taxon>Salsuginibacillus</taxon>
    </lineage>
</organism>
<keyword evidence="5" id="KW-1185">Reference proteome</keyword>
<dbReference type="InterPro" id="IPR050126">
    <property type="entry name" value="Ap4A_hydrolase"/>
</dbReference>
<dbReference type="InterPro" id="IPR011152">
    <property type="entry name" value="Pesterase_MJ0912"/>
</dbReference>
<dbReference type="PANTHER" id="PTHR42850:SF2">
    <property type="entry name" value="BLL5683 PROTEIN"/>
    <property type="match status" value="1"/>
</dbReference>
<dbReference type="NCBIfam" id="TIGR00040">
    <property type="entry name" value="yfcE"/>
    <property type="match status" value="1"/>
</dbReference>
<dbReference type="PANTHER" id="PTHR42850">
    <property type="entry name" value="METALLOPHOSPHOESTERASE"/>
    <property type="match status" value="1"/>
</dbReference>
<dbReference type="Proteomes" id="UP000242310">
    <property type="component" value="Unassembled WGS sequence"/>
</dbReference>
<evidence type="ECO:0000313" key="4">
    <source>
        <dbReference type="EMBL" id="PSL50557.1"/>
    </source>
</evidence>
<name>A0A2P8HWG5_9BACI</name>
<dbReference type="AlphaFoldDB" id="A0A2P8HWG5"/>
<accession>A0A2P8HWG5</accession>
<comment type="similarity">
    <text evidence="1 2">Belongs to the metallophosphoesterase superfamily. YfcE family.</text>
</comment>
<keyword evidence="2" id="KW-0479">Metal-binding</keyword>
<evidence type="ECO:0000256" key="2">
    <source>
        <dbReference type="RuleBase" id="RU362039"/>
    </source>
</evidence>
<sequence length="240" mass="27302">MKIAWLSDIHGNARALKAVLNDIEKQQVNEINVLGDLVFRGPEPKNALETVRSLPAGVIQGNADLWVVRGIQNGEVPDKARPLMQQENEWTVERLTEDDLNYLERLPHSITKDVHHLKFHAFHAIPGDLFHPVKREDSTDEKRKFILEQADADVYIYGHVHTPYVETIDDKTLINTGSVGLPFDGDSRPSYVITDLSDGKLTTEIRRVDYDYNKVLLQYDANDYPNSEQMKSIISTGRIN</sequence>
<dbReference type="InterPro" id="IPR000979">
    <property type="entry name" value="Phosphodiesterase_MJ0936/Vps29"/>
</dbReference>
<gene>
    <name evidence="4" type="ORF">B0H94_103169</name>
</gene>
<evidence type="ECO:0000313" key="5">
    <source>
        <dbReference type="Proteomes" id="UP000242310"/>
    </source>
</evidence>
<evidence type="ECO:0000256" key="1">
    <source>
        <dbReference type="ARBA" id="ARBA00008950"/>
    </source>
</evidence>
<dbReference type="InterPro" id="IPR029052">
    <property type="entry name" value="Metallo-depent_PP-like"/>
</dbReference>
<dbReference type="OrthoDB" id="9813918at2"/>
<comment type="cofactor">
    <cofactor evidence="2">
        <name>a divalent metal cation</name>
        <dbReference type="ChEBI" id="CHEBI:60240"/>
    </cofactor>
</comment>
<dbReference type="RefSeq" id="WP_106587880.1">
    <property type="nucleotide sequence ID" value="NZ_PYAV01000003.1"/>
</dbReference>
<protein>
    <recommendedName>
        <fullName evidence="2">Phosphoesterase</fullName>
        <ecNumber evidence="2">3.1.4.-</ecNumber>
    </recommendedName>
</protein>
<dbReference type="Gene3D" id="3.60.21.10">
    <property type="match status" value="1"/>
</dbReference>
<dbReference type="EMBL" id="PYAV01000003">
    <property type="protein sequence ID" value="PSL50557.1"/>
    <property type="molecule type" value="Genomic_DNA"/>
</dbReference>
<dbReference type="GO" id="GO:0016791">
    <property type="term" value="F:phosphatase activity"/>
    <property type="evidence" value="ECO:0007669"/>
    <property type="project" value="TreeGrafter"/>
</dbReference>
<dbReference type="GO" id="GO:0046872">
    <property type="term" value="F:metal ion binding"/>
    <property type="evidence" value="ECO:0007669"/>
    <property type="project" value="UniProtKB-KW"/>
</dbReference>
<feature type="domain" description="Calcineurin-like phosphoesterase" evidence="3">
    <location>
        <begin position="1"/>
        <end position="198"/>
    </location>
</feature>
<evidence type="ECO:0000259" key="3">
    <source>
        <dbReference type="Pfam" id="PF12850"/>
    </source>
</evidence>
<dbReference type="SUPFAM" id="SSF56300">
    <property type="entry name" value="Metallo-dependent phosphatases"/>
    <property type="match status" value="1"/>
</dbReference>
<reference evidence="4 5" key="1">
    <citation type="submission" date="2018-03" db="EMBL/GenBank/DDBJ databases">
        <title>Genomic Encyclopedia of Type Strains, Phase III (KMG-III): the genomes of soil and plant-associated and newly described type strains.</title>
        <authorList>
            <person name="Whitman W."/>
        </authorList>
    </citation>
    <scope>NUCLEOTIDE SEQUENCE [LARGE SCALE GENOMIC DNA]</scope>
    <source>
        <strain evidence="4 5">CGMCC 1.07653</strain>
    </source>
</reference>
<dbReference type="EC" id="3.1.4.-" evidence="2"/>
<dbReference type="Pfam" id="PF12850">
    <property type="entry name" value="Metallophos_2"/>
    <property type="match status" value="1"/>
</dbReference>
<dbReference type="InterPro" id="IPR024654">
    <property type="entry name" value="Calcineurin-like_PHP_lpxH"/>
</dbReference>
<dbReference type="GO" id="GO:0005737">
    <property type="term" value="C:cytoplasm"/>
    <property type="evidence" value="ECO:0007669"/>
    <property type="project" value="TreeGrafter"/>
</dbReference>
<comment type="caution">
    <text evidence="4">The sequence shown here is derived from an EMBL/GenBank/DDBJ whole genome shotgun (WGS) entry which is preliminary data.</text>
</comment>
<proteinExistence type="inferred from homology"/>
<dbReference type="PIRSF" id="PIRSF000883">
    <property type="entry name" value="Pesterase_MJ0912"/>
    <property type="match status" value="1"/>
</dbReference>